<dbReference type="AlphaFoldDB" id="A5ZR50"/>
<protein>
    <submittedName>
        <fullName evidence="1">Uncharacterized protein</fullName>
    </submittedName>
</protein>
<comment type="caution">
    <text evidence="1">The sequence shown here is derived from an EMBL/GenBank/DDBJ whole genome shotgun (WGS) entry which is preliminary data.</text>
</comment>
<proteinExistence type="predicted"/>
<name>A5ZR50_9FIRM</name>
<gene>
    <name evidence="1" type="ORF">RUMOBE_01477</name>
</gene>
<reference evidence="1 2" key="2">
    <citation type="submission" date="2007-04" db="EMBL/GenBank/DDBJ databases">
        <title>Draft genome sequence of Ruminococcus obeum (ATCC 29174).</title>
        <authorList>
            <person name="Sudarsanam P."/>
            <person name="Ley R."/>
            <person name="Guruge J."/>
            <person name="Turnbaugh P.J."/>
            <person name="Mahowald M."/>
            <person name="Liep D."/>
            <person name="Gordon J."/>
        </authorList>
    </citation>
    <scope>NUCLEOTIDE SEQUENCE [LARGE SCALE GENOMIC DNA]</scope>
    <source>
        <strain evidence="1 2">ATCC 29174</strain>
    </source>
</reference>
<dbReference type="EMBL" id="AAVO02000004">
    <property type="protein sequence ID" value="EDM88057.1"/>
    <property type="molecule type" value="Genomic_DNA"/>
</dbReference>
<reference evidence="1 2" key="1">
    <citation type="submission" date="2007-03" db="EMBL/GenBank/DDBJ databases">
        <authorList>
            <person name="Fulton L."/>
            <person name="Clifton S."/>
            <person name="Fulton B."/>
            <person name="Xu J."/>
            <person name="Minx P."/>
            <person name="Pepin K.H."/>
            <person name="Johnson M."/>
            <person name="Thiruvilangam P."/>
            <person name="Bhonagiri V."/>
            <person name="Nash W.E."/>
            <person name="Mardis E.R."/>
            <person name="Wilson R.K."/>
        </authorList>
    </citation>
    <scope>NUCLEOTIDE SEQUENCE [LARGE SCALE GENOMIC DNA]</scope>
    <source>
        <strain evidence="1 2">ATCC 29174</strain>
    </source>
</reference>
<dbReference type="HOGENOM" id="CLU_3363613_0_0_9"/>
<dbReference type="Proteomes" id="UP000006002">
    <property type="component" value="Unassembled WGS sequence"/>
</dbReference>
<sequence length="35" mass="4270">MLKLNLHQALKSYYHVILKIARRKYEVTNEIFHKA</sequence>
<accession>A5ZR50</accession>
<organism evidence="1 2">
    <name type="scientific">Blautia obeum ATCC 29174</name>
    <dbReference type="NCBI Taxonomy" id="411459"/>
    <lineage>
        <taxon>Bacteria</taxon>
        <taxon>Bacillati</taxon>
        <taxon>Bacillota</taxon>
        <taxon>Clostridia</taxon>
        <taxon>Lachnospirales</taxon>
        <taxon>Lachnospiraceae</taxon>
        <taxon>Blautia</taxon>
    </lineage>
</organism>
<evidence type="ECO:0000313" key="1">
    <source>
        <dbReference type="EMBL" id="EDM88057.1"/>
    </source>
</evidence>
<evidence type="ECO:0000313" key="2">
    <source>
        <dbReference type="Proteomes" id="UP000006002"/>
    </source>
</evidence>